<protein>
    <submittedName>
        <fullName evidence="1">Uncharacterized protein</fullName>
    </submittedName>
</protein>
<dbReference type="Proteomes" id="UP000489600">
    <property type="component" value="Unassembled WGS sequence"/>
</dbReference>
<name>A0A565BI90_9BRAS</name>
<comment type="caution">
    <text evidence="1">The sequence shown here is derived from an EMBL/GenBank/DDBJ whole genome shotgun (WGS) entry which is preliminary data.</text>
</comment>
<organism evidence="1 2">
    <name type="scientific">Arabis nemorensis</name>
    <dbReference type="NCBI Taxonomy" id="586526"/>
    <lineage>
        <taxon>Eukaryota</taxon>
        <taxon>Viridiplantae</taxon>
        <taxon>Streptophyta</taxon>
        <taxon>Embryophyta</taxon>
        <taxon>Tracheophyta</taxon>
        <taxon>Spermatophyta</taxon>
        <taxon>Magnoliopsida</taxon>
        <taxon>eudicotyledons</taxon>
        <taxon>Gunneridae</taxon>
        <taxon>Pentapetalae</taxon>
        <taxon>rosids</taxon>
        <taxon>malvids</taxon>
        <taxon>Brassicales</taxon>
        <taxon>Brassicaceae</taxon>
        <taxon>Arabideae</taxon>
        <taxon>Arabis</taxon>
    </lineage>
</organism>
<accession>A0A565BI90</accession>
<evidence type="ECO:0000313" key="2">
    <source>
        <dbReference type="Proteomes" id="UP000489600"/>
    </source>
</evidence>
<evidence type="ECO:0000313" key="1">
    <source>
        <dbReference type="EMBL" id="VVB01335.1"/>
    </source>
</evidence>
<dbReference type="EMBL" id="CABITT030000004">
    <property type="protein sequence ID" value="VVB01335.1"/>
    <property type="molecule type" value="Genomic_DNA"/>
</dbReference>
<keyword evidence="2" id="KW-1185">Reference proteome</keyword>
<reference evidence="1" key="1">
    <citation type="submission" date="2019-07" db="EMBL/GenBank/DDBJ databases">
        <authorList>
            <person name="Dittberner H."/>
        </authorList>
    </citation>
    <scope>NUCLEOTIDE SEQUENCE [LARGE SCALE GENOMIC DNA]</scope>
</reference>
<sequence>MMFTVKDSHSDMEMKQPMKERFMTVEERIDSKFALLLDEKEVGAIGVSVGTDSIHVQESIPEETYTIPEEESTDSTTSVLMTCVIFKTRASTFNMWKKELLMPSKLHTMYSVKCINEYKIRGSNKSFLKPGRSSLKTDLRQERHSSAESDGINHCCKSRKHLSEKEDCTQDQLVRCGSMYKELQNIFDPVRSSLIAKLLQISCVDHQVCDILLHSGKTSKQIFEFKFKGTAESKHRKLTISLGQTKKHITSTDVKQHKVGFTQNVELHTILLGRDAFRVEIDNFSWKFEHDYSLATRLLELIMKEDICVVHQSQHTGYECGKIANERLNVVFTICLEMCRPKNEEDYITVKKWMSHVSRGLTQFMIADVPFRVKHKWPFKLLKTIADLALCVDSAMITFSYAISGYSERTQYRDTTESFRCCCFQPGLTSLHMGTQVGIVFNNKKNKCCCSKTELFSCIVWGKWSIYSLSICN</sequence>
<dbReference type="AlphaFoldDB" id="A0A565BI90"/>
<gene>
    <name evidence="1" type="ORF">ANE_LOCUS11779</name>
</gene>
<proteinExistence type="predicted"/>